<reference evidence="1 2" key="1">
    <citation type="submission" date="2021-03" db="EMBL/GenBank/DDBJ databases">
        <title>Genomic Encyclopedia of Type Strains, Phase IV (KMG-IV): sequencing the most valuable type-strain genomes for metagenomic binning, comparative biology and taxonomic classification.</title>
        <authorList>
            <person name="Goeker M."/>
        </authorList>
    </citation>
    <scope>NUCLEOTIDE SEQUENCE [LARGE SCALE GENOMIC DNA]</scope>
    <source>
        <strain evidence="1 2">DSM 24004</strain>
    </source>
</reference>
<evidence type="ECO:0000313" key="1">
    <source>
        <dbReference type="EMBL" id="MBP1926843.1"/>
    </source>
</evidence>
<gene>
    <name evidence="1" type="ORF">J2Z76_002713</name>
</gene>
<accession>A0ABS4GGM1</accession>
<organism evidence="1 2">
    <name type="scientific">Sedimentibacter acidaminivorans</name>
    <dbReference type="NCBI Taxonomy" id="913099"/>
    <lineage>
        <taxon>Bacteria</taxon>
        <taxon>Bacillati</taxon>
        <taxon>Bacillota</taxon>
        <taxon>Tissierellia</taxon>
        <taxon>Sedimentibacter</taxon>
    </lineage>
</organism>
<sequence>MSQMYYQYRTLESDTFDSIALDFYNDEFKATDIIKLNPHFADVILFEANIILKIPVLDTPTSSTLPPWKR</sequence>
<protein>
    <submittedName>
        <fullName evidence="1">Phage tail protein X</fullName>
    </submittedName>
</protein>
<evidence type="ECO:0000313" key="2">
    <source>
        <dbReference type="Proteomes" id="UP001519342"/>
    </source>
</evidence>
<dbReference type="Proteomes" id="UP001519342">
    <property type="component" value="Unassembled WGS sequence"/>
</dbReference>
<dbReference type="Pfam" id="PF05489">
    <property type="entry name" value="Phage_tail_X"/>
    <property type="match status" value="1"/>
</dbReference>
<name>A0ABS4GGM1_9FIRM</name>
<proteinExistence type="predicted"/>
<keyword evidence="2" id="KW-1185">Reference proteome</keyword>
<dbReference type="InterPro" id="IPR008861">
    <property type="entry name" value="GpX-like"/>
</dbReference>
<comment type="caution">
    <text evidence="1">The sequence shown here is derived from an EMBL/GenBank/DDBJ whole genome shotgun (WGS) entry which is preliminary data.</text>
</comment>
<dbReference type="EMBL" id="JAGGKS010000008">
    <property type="protein sequence ID" value="MBP1926843.1"/>
    <property type="molecule type" value="Genomic_DNA"/>
</dbReference>